<dbReference type="GeneID" id="68104864"/>
<feature type="domain" description="T-SNARE coiled-coil homology" evidence="10">
    <location>
        <begin position="190"/>
        <end position="252"/>
    </location>
</feature>
<keyword evidence="4" id="KW-0653">Protein transport</keyword>
<dbReference type="GO" id="GO:0005794">
    <property type="term" value="C:Golgi apparatus"/>
    <property type="evidence" value="ECO:0007669"/>
    <property type="project" value="TreeGrafter"/>
</dbReference>
<reference evidence="11 12" key="1">
    <citation type="journal article" date="2018" name="BMC Genomics">
        <title>The genome of Naegleria lovaniensis, the basis for a comparative approach to unravel pathogenicity factors of the human pathogenic amoeba N. fowleri.</title>
        <authorList>
            <person name="Liechti N."/>
            <person name="Schurch N."/>
            <person name="Bruggmann R."/>
            <person name="Wittwer M."/>
        </authorList>
    </citation>
    <scope>NUCLEOTIDE SEQUENCE [LARGE SCALE GENOMIC DNA]</scope>
    <source>
        <strain evidence="11 12">ATCC 30569</strain>
    </source>
</reference>
<sequence length="307" mass="34407">MPNDISNMYETEDESLEVLLDEIKNKEQSLRNVVFQLHKSSVQEQAQRTTLITKAEQYYHQAKENILQLKDDLALYEGNKKQFYQLEMKKLEKAIAQSYDDLSQMKLQKNEMNERATSTTPRVTNISPSSTEGKATTSNGSTTKVGKTKSPTQNHHELDGSIIVMDDHEGSVHSFPPPMQQGHSRVDEILTVYDENNEILNNMIRIGDETIQIGASAAEKLRDQSKRMDDIQKNLDELGDGLKRAKKELNGFIRGTNCDKAVICIFIIVILLMVAVIIGWQVAKYVCIKGVTNTCVGGFSNSSSSSS</sequence>
<evidence type="ECO:0000256" key="6">
    <source>
        <dbReference type="ARBA" id="ARBA00023136"/>
    </source>
</evidence>
<dbReference type="Gene3D" id="1.20.5.110">
    <property type="match status" value="1"/>
</dbReference>
<dbReference type="PROSITE" id="PS50192">
    <property type="entry name" value="T_SNARE"/>
    <property type="match status" value="1"/>
</dbReference>
<dbReference type="GO" id="GO:0015031">
    <property type="term" value="P:protein transport"/>
    <property type="evidence" value="ECO:0007669"/>
    <property type="project" value="UniProtKB-KW"/>
</dbReference>
<dbReference type="GO" id="GO:0031201">
    <property type="term" value="C:SNARE complex"/>
    <property type="evidence" value="ECO:0007669"/>
    <property type="project" value="TreeGrafter"/>
</dbReference>
<dbReference type="EMBL" id="PYSW02000005">
    <property type="protein sequence ID" value="KAG2392158.1"/>
    <property type="molecule type" value="Genomic_DNA"/>
</dbReference>
<evidence type="ECO:0000256" key="1">
    <source>
        <dbReference type="ARBA" id="ARBA00004211"/>
    </source>
</evidence>
<evidence type="ECO:0000256" key="7">
    <source>
        <dbReference type="SAM" id="Coils"/>
    </source>
</evidence>
<evidence type="ECO:0000256" key="2">
    <source>
        <dbReference type="ARBA" id="ARBA00022448"/>
    </source>
</evidence>
<comment type="caution">
    <text evidence="11">The sequence shown here is derived from an EMBL/GenBank/DDBJ whole genome shotgun (WGS) entry which is preliminary data.</text>
</comment>
<evidence type="ECO:0000259" key="10">
    <source>
        <dbReference type="PROSITE" id="PS50192"/>
    </source>
</evidence>
<dbReference type="PANTHER" id="PTHR21230">
    <property type="entry name" value="VESICLE TRANSPORT V-SNARE PROTEIN VTI1-RELATED"/>
    <property type="match status" value="1"/>
</dbReference>
<evidence type="ECO:0000256" key="9">
    <source>
        <dbReference type="SAM" id="Phobius"/>
    </source>
</evidence>
<dbReference type="AlphaFoldDB" id="A0AA88GZQ6"/>
<feature type="compositionally biased region" description="Polar residues" evidence="8">
    <location>
        <begin position="115"/>
        <end position="153"/>
    </location>
</feature>
<evidence type="ECO:0000256" key="8">
    <source>
        <dbReference type="SAM" id="MobiDB-lite"/>
    </source>
</evidence>
<gene>
    <name evidence="11" type="ORF">C9374_012410</name>
</gene>
<dbReference type="RefSeq" id="XP_044554052.1">
    <property type="nucleotide sequence ID" value="XM_044688174.1"/>
</dbReference>
<dbReference type="Proteomes" id="UP000816034">
    <property type="component" value="Unassembled WGS sequence"/>
</dbReference>
<dbReference type="SUPFAM" id="SSF58038">
    <property type="entry name" value="SNARE fusion complex"/>
    <property type="match status" value="1"/>
</dbReference>
<keyword evidence="5 9" id="KW-1133">Transmembrane helix</keyword>
<keyword evidence="2" id="KW-0813">Transport</keyword>
<keyword evidence="7" id="KW-0175">Coiled coil</keyword>
<comment type="subcellular location">
    <subcellularLocation>
        <location evidence="1">Membrane</location>
        <topology evidence="1">Single-pass type IV membrane protein</topology>
    </subcellularLocation>
</comment>
<evidence type="ECO:0000313" key="11">
    <source>
        <dbReference type="EMBL" id="KAG2392158.1"/>
    </source>
</evidence>
<keyword evidence="3 9" id="KW-0812">Transmembrane</keyword>
<evidence type="ECO:0000256" key="5">
    <source>
        <dbReference type="ARBA" id="ARBA00022989"/>
    </source>
</evidence>
<keyword evidence="6 9" id="KW-0472">Membrane</keyword>
<dbReference type="GO" id="GO:0005789">
    <property type="term" value="C:endoplasmic reticulum membrane"/>
    <property type="evidence" value="ECO:0007669"/>
    <property type="project" value="TreeGrafter"/>
</dbReference>
<dbReference type="GO" id="GO:0031902">
    <property type="term" value="C:late endosome membrane"/>
    <property type="evidence" value="ECO:0007669"/>
    <property type="project" value="TreeGrafter"/>
</dbReference>
<feature type="region of interest" description="Disordered" evidence="8">
    <location>
        <begin position="111"/>
        <end position="155"/>
    </location>
</feature>
<dbReference type="InterPro" id="IPR000727">
    <property type="entry name" value="T_SNARE_dom"/>
</dbReference>
<accession>A0AA88GZQ6</accession>
<dbReference type="GO" id="GO:0012507">
    <property type="term" value="C:ER to Golgi transport vesicle membrane"/>
    <property type="evidence" value="ECO:0007669"/>
    <property type="project" value="TreeGrafter"/>
</dbReference>
<feature type="transmembrane region" description="Helical" evidence="9">
    <location>
        <begin position="261"/>
        <end position="283"/>
    </location>
</feature>
<evidence type="ECO:0000256" key="3">
    <source>
        <dbReference type="ARBA" id="ARBA00022692"/>
    </source>
</evidence>
<evidence type="ECO:0000313" key="12">
    <source>
        <dbReference type="Proteomes" id="UP000816034"/>
    </source>
</evidence>
<dbReference type="PANTHER" id="PTHR21230:SF79">
    <property type="entry name" value="T-SNARE COILED-COIL HOMOLOGY DOMAIN-CONTAINING PROTEIN"/>
    <property type="match status" value="1"/>
</dbReference>
<dbReference type="GO" id="GO:0006906">
    <property type="term" value="P:vesicle fusion"/>
    <property type="evidence" value="ECO:0007669"/>
    <property type="project" value="TreeGrafter"/>
</dbReference>
<name>A0AA88GZQ6_NAELO</name>
<dbReference type="GO" id="GO:0005484">
    <property type="term" value="F:SNAP receptor activity"/>
    <property type="evidence" value="ECO:0007669"/>
    <property type="project" value="TreeGrafter"/>
</dbReference>
<organism evidence="11 12">
    <name type="scientific">Naegleria lovaniensis</name>
    <name type="common">Amoeba</name>
    <dbReference type="NCBI Taxonomy" id="51637"/>
    <lineage>
        <taxon>Eukaryota</taxon>
        <taxon>Discoba</taxon>
        <taxon>Heterolobosea</taxon>
        <taxon>Tetramitia</taxon>
        <taxon>Eutetramitia</taxon>
        <taxon>Vahlkampfiidae</taxon>
        <taxon>Naegleria</taxon>
    </lineage>
</organism>
<protein>
    <recommendedName>
        <fullName evidence="10">t-SNARE coiled-coil homology domain-containing protein</fullName>
    </recommendedName>
</protein>
<evidence type="ECO:0000256" key="4">
    <source>
        <dbReference type="ARBA" id="ARBA00022927"/>
    </source>
</evidence>
<keyword evidence="12" id="KW-1185">Reference proteome</keyword>
<dbReference type="GO" id="GO:0000149">
    <property type="term" value="F:SNARE binding"/>
    <property type="evidence" value="ECO:0007669"/>
    <property type="project" value="TreeGrafter"/>
</dbReference>
<feature type="coiled-coil region" evidence="7">
    <location>
        <begin position="9"/>
        <end position="108"/>
    </location>
</feature>
<proteinExistence type="predicted"/>